<dbReference type="Proteomes" id="UP000186108">
    <property type="component" value="Plasmid pR1CP1"/>
</dbReference>
<protein>
    <submittedName>
        <fullName evidence="7">Enoyl-CoA hydratase/isomerase family protein</fullName>
    </submittedName>
</protein>
<dbReference type="InterPro" id="IPR001753">
    <property type="entry name" value="Enoyl-CoA_hydra/iso"/>
</dbReference>
<dbReference type="PANTHER" id="PTHR43802:SF1">
    <property type="entry name" value="IP11341P-RELATED"/>
    <property type="match status" value="1"/>
</dbReference>
<dbReference type="EMBL" id="CP009112">
    <property type="protein sequence ID" value="ANS32205.1"/>
    <property type="molecule type" value="Genomic_DNA"/>
</dbReference>
<evidence type="ECO:0000256" key="2">
    <source>
        <dbReference type="ARBA" id="ARBA00005254"/>
    </source>
</evidence>
<dbReference type="SUPFAM" id="SSF52096">
    <property type="entry name" value="ClpP/crotonase"/>
    <property type="match status" value="1"/>
</dbReference>
<comment type="catalytic activity">
    <reaction evidence="4">
        <text>a (3S)-3-hydroxyacyl-CoA = a (2E)-enoyl-CoA + H2O</text>
        <dbReference type="Rhea" id="RHEA:16105"/>
        <dbReference type="ChEBI" id="CHEBI:15377"/>
        <dbReference type="ChEBI" id="CHEBI:57318"/>
        <dbReference type="ChEBI" id="CHEBI:58856"/>
        <dbReference type="EC" id="4.2.1.17"/>
    </reaction>
</comment>
<sequence>MTFSGGDLVVTIDNHIGRITLNRPEKKNSFTVDMLADWAHALREFQRDERVRVVVVRGTGEAFCAGADLADIGEIDRTPLTNRKLMTDTVHQVARAVDDLTKPLIAGVSGPAVGAGMDMALMCDYRIASTAARFSEGYIRVGLVPGDGGCFYLPRLIGRPRALRLLWTGEFVTAEQALDWNLVDEVCAADEFDTRLEEFATQIARQPPVAVQMIKNAVRQSDTGDLRSALDLIASHQAVAMTTADSIEALDAYTTRRTPAFEGR</sequence>
<dbReference type="Gene3D" id="3.90.226.10">
    <property type="entry name" value="2-enoyl-CoA Hydratase, Chain A, domain 1"/>
    <property type="match status" value="1"/>
</dbReference>
<comment type="similarity">
    <text evidence="2 6">Belongs to the enoyl-CoA hydratase/isomerase family.</text>
</comment>
<name>A0A1B1KHW8_RHOOP</name>
<reference evidence="7 8" key="1">
    <citation type="submission" date="2014-07" db="EMBL/GenBank/DDBJ databases">
        <authorList>
            <person name="Zhang J.E."/>
            <person name="Yang H."/>
            <person name="Guo J."/>
            <person name="Deng Z."/>
            <person name="Luo H."/>
            <person name="Luo M."/>
            <person name="Zhao B."/>
        </authorList>
    </citation>
    <scope>NUCLEOTIDE SEQUENCE [LARGE SCALE GENOMIC DNA]</scope>
    <source>
        <strain evidence="7 8">1CP</strain>
        <plasmid evidence="8">Plasmid pr1cp1</plasmid>
    </source>
</reference>
<dbReference type="InterPro" id="IPR018376">
    <property type="entry name" value="Enoyl-CoA_hyd/isom_CS"/>
</dbReference>
<dbReference type="InterPro" id="IPR029045">
    <property type="entry name" value="ClpP/crotonase-like_dom_sf"/>
</dbReference>
<organism evidence="7 8">
    <name type="scientific">Rhodococcus opacus</name>
    <name type="common">Nocardia opaca</name>
    <dbReference type="NCBI Taxonomy" id="37919"/>
    <lineage>
        <taxon>Bacteria</taxon>
        <taxon>Bacillati</taxon>
        <taxon>Actinomycetota</taxon>
        <taxon>Actinomycetes</taxon>
        <taxon>Mycobacteriales</taxon>
        <taxon>Nocardiaceae</taxon>
        <taxon>Rhodococcus</taxon>
    </lineage>
</organism>
<dbReference type="Pfam" id="PF00378">
    <property type="entry name" value="ECH_1"/>
    <property type="match status" value="1"/>
</dbReference>
<evidence type="ECO:0000313" key="8">
    <source>
        <dbReference type="Proteomes" id="UP000186108"/>
    </source>
</evidence>
<accession>A0A1B1KHW8</accession>
<keyword evidence="7" id="KW-0413">Isomerase</keyword>
<dbReference type="PROSITE" id="PS00166">
    <property type="entry name" value="ENOYL_COA_HYDRATASE"/>
    <property type="match status" value="1"/>
</dbReference>
<dbReference type="RefSeq" id="WP_065493647.1">
    <property type="nucleotide sequence ID" value="NZ_CP009112.1"/>
</dbReference>
<evidence type="ECO:0000256" key="1">
    <source>
        <dbReference type="ARBA" id="ARBA00002994"/>
    </source>
</evidence>
<geneLocation type="plasmid" evidence="8">
    <name>pr1cp1</name>
</geneLocation>
<dbReference type="GO" id="GO:0004300">
    <property type="term" value="F:enoyl-CoA hydratase activity"/>
    <property type="evidence" value="ECO:0007669"/>
    <property type="project" value="UniProtKB-EC"/>
</dbReference>
<dbReference type="PANTHER" id="PTHR43802">
    <property type="entry name" value="ENOYL-COA HYDRATASE"/>
    <property type="match status" value="1"/>
</dbReference>
<evidence type="ECO:0000256" key="6">
    <source>
        <dbReference type="RuleBase" id="RU003707"/>
    </source>
</evidence>
<comment type="function">
    <text evidence="1">Could possibly oxidize fatty acids using specific components.</text>
</comment>
<evidence type="ECO:0000313" key="7">
    <source>
        <dbReference type="EMBL" id="ANS32205.1"/>
    </source>
</evidence>
<keyword evidence="7" id="KW-0614">Plasmid</keyword>
<proteinExistence type="inferred from homology"/>
<dbReference type="GO" id="GO:0016853">
    <property type="term" value="F:isomerase activity"/>
    <property type="evidence" value="ECO:0007669"/>
    <property type="project" value="UniProtKB-KW"/>
</dbReference>
<keyword evidence="3" id="KW-0276">Fatty acid metabolism</keyword>
<comment type="catalytic activity">
    <reaction evidence="5">
        <text>a 4-saturated-(3S)-3-hydroxyacyl-CoA = a (3E)-enoyl-CoA + H2O</text>
        <dbReference type="Rhea" id="RHEA:20724"/>
        <dbReference type="ChEBI" id="CHEBI:15377"/>
        <dbReference type="ChEBI" id="CHEBI:58521"/>
        <dbReference type="ChEBI" id="CHEBI:137480"/>
        <dbReference type="EC" id="4.2.1.17"/>
    </reaction>
</comment>
<evidence type="ECO:0000256" key="5">
    <source>
        <dbReference type="ARBA" id="ARBA00023717"/>
    </source>
</evidence>
<keyword evidence="3" id="KW-0443">Lipid metabolism</keyword>
<dbReference type="CDD" id="cd06558">
    <property type="entry name" value="crotonase-like"/>
    <property type="match status" value="1"/>
</dbReference>
<dbReference type="GO" id="GO:0006631">
    <property type="term" value="P:fatty acid metabolic process"/>
    <property type="evidence" value="ECO:0007669"/>
    <property type="project" value="UniProtKB-KW"/>
</dbReference>
<gene>
    <name evidence="7" type="ORF">R1CP_38030</name>
</gene>
<evidence type="ECO:0000256" key="4">
    <source>
        <dbReference type="ARBA" id="ARBA00023709"/>
    </source>
</evidence>
<evidence type="ECO:0000256" key="3">
    <source>
        <dbReference type="ARBA" id="ARBA00022832"/>
    </source>
</evidence>
<dbReference type="PATRIC" id="fig|37919.13.peg.8011"/>
<dbReference type="AlphaFoldDB" id="A0A1B1KHW8"/>